<dbReference type="Proteomes" id="UP000649604">
    <property type="component" value="Unassembled WGS sequence"/>
</dbReference>
<evidence type="ECO:0000256" key="3">
    <source>
        <dbReference type="ARBA" id="ARBA00022448"/>
    </source>
</evidence>
<dbReference type="AlphaFoldDB" id="A0A9D5Q6J4"/>
<feature type="transmembrane region" description="Helical" evidence="8">
    <location>
        <begin position="238"/>
        <end position="258"/>
    </location>
</feature>
<keyword evidence="3" id="KW-0813">Transport</keyword>
<reference evidence="10" key="1">
    <citation type="submission" date="2019-11" db="EMBL/GenBank/DDBJ databases">
        <title>Microbial mats filling the niche in hypersaline microbial mats.</title>
        <authorList>
            <person name="Wong H.L."/>
            <person name="Macleod F.I."/>
            <person name="White R.A. III"/>
            <person name="Burns B.P."/>
        </authorList>
    </citation>
    <scope>NUCLEOTIDE SEQUENCE</scope>
    <source>
        <strain evidence="10">Rbin_158</strain>
    </source>
</reference>
<keyword evidence="5 8" id="KW-0812">Transmembrane</keyword>
<sequence length="383" mass="41740">VMWGIKAINWNVMGIFWGMLYITGIFIYSKVPVLLSDKLIEHAKNVGMAILAVCVLASFISAFVENVATVMIVAPIALTLCKQLRISPVPFLIGIAISSNLQGTATLIGDPPSMILAGAKQMNFNDFFVYQGKPGIFWAVQLGAIVSFLVLAYLFRNYRQPVGGVQEVDVLSWTPTMITVVMILCLALAPLVDPESKYLGGVICGGFGVGALLWYHLQHQGRWQKTKTFWHEYADWETFFFLIGIFLVVESVKSVGLIDDAAQWLTSTMHGNVFVTYTIIVWASVALSAVIDNVPYITAMIPLCQAVAANFGISDNVLVFGLLIGSCLGGNITPVGAAANVVSVGILKRNGYVIRFSEFIKIGLPFTVAATFASYVFVWVVWG</sequence>
<dbReference type="InterPro" id="IPR004680">
    <property type="entry name" value="Cit_transptr-like_dom"/>
</dbReference>
<accession>A0A9D5Q6J4</accession>
<comment type="subcellular location">
    <subcellularLocation>
        <location evidence="1">Cell membrane</location>
        <topology evidence="1">Multi-pass membrane protein</topology>
    </subcellularLocation>
</comment>
<evidence type="ECO:0000256" key="2">
    <source>
        <dbReference type="ARBA" id="ARBA00009843"/>
    </source>
</evidence>
<feature type="transmembrane region" description="Helical" evidence="8">
    <location>
        <begin position="7"/>
        <end position="28"/>
    </location>
</feature>
<gene>
    <name evidence="10" type="ORF">GF339_14690</name>
</gene>
<feature type="transmembrane region" description="Helical" evidence="8">
    <location>
        <begin position="136"/>
        <end position="158"/>
    </location>
</feature>
<evidence type="ECO:0000256" key="7">
    <source>
        <dbReference type="ARBA" id="ARBA00023136"/>
    </source>
</evidence>
<evidence type="ECO:0000256" key="1">
    <source>
        <dbReference type="ARBA" id="ARBA00004651"/>
    </source>
</evidence>
<keyword evidence="6 8" id="KW-1133">Transmembrane helix</keyword>
<dbReference type="Pfam" id="PF03600">
    <property type="entry name" value="CitMHS"/>
    <property type="match status" value="1"/>
</dbReference>
<dbReference type="PRINTS" id="PR00758">
    <property type="entry name" value="ARSENICPUMP"/>
</dbReference>
<feature type="transmembrane region" description="Helical" evidence="8">
    <location>
        <begin position="170"/>
        <end position="192"/>
    </location>
</feature>
<dbReference type="PANTHER" id="PTHR43568:SF1">
    <property type="entry name" value="P PROTEIN"/>
    <property type="match status" value="1"/>
</dbReference>
<feature type="transmembrane region" description="Helical" evidence="8">
    <location>
        <begin position="264"/>
        <end position="287"/>
    </location>
</feature>
<feature type="domain" description="Citrate transporter-like" evidence="9">
    <location>
        <begin position="5"/>
        <end position="325"/>
    </location>
</feature>
<organism evidence="10 11">
    <name type="scientific">candidate division KSB3 bacterium</name>
    <dbReference type="NCBI Taxonomy" id="2044937"/>
    <lineage>
        <taxon>Bacteria</taxon>
        <taxon>candidate division KSB3</taxon>
    </lineage>
</organism>
<evidence type="ECO:0000256" key="6">
    <source>
        <dbReference type="ARBA" id="ARBA00022989"/>
    </source>
</evidence>
<feature type="transmembrane region" description="Helical" evidence="8">
    <location>
        <begin position="89"/>
        <end position="108"/>
    </location>
</feature>
<feature type="transmembrane region" description="Helical" evidence="8">
    <location>
        <begin position="359"/>
        <end position="382"/>
    </location>
</feature>
<feature type="transmembrane region" description="Helical" evidence="8">
    <location>
        <begin position="198"/>
        <end position="217"/>
    </location>
</feature>
<keyword evidence="7 8" id="KW-0472">Membrane</keyword>
<evidence type="ECO:0000313" key="10">
    <source>
        <dbReference type="EMBL" id="MBD3325830.1"/>
    </source>
</evidence>
<feature type="transmembrane region" description="Helical" evidence="8">
    <location>
        <begin position="319"/>
        <end position="347"/>
    </location>
</feature>
<comment type="caution">
    <text evidence="10">The sequence shown here is derived from an EMBL/GenBank/DDBJ whole genome shotgun (WGS) entry which is preliminary data.</text>
</comment>
<evidence type="ECO:0000256" key="5">
    <source>
        <dbReference type="ARBA" id="ARBA00022692"/>
    </source>
</evidence>
<feature type="transmembrane region" description="Helical" evidence="8">
    <location>
        <begin position="48"/>
        <end position="77"/>
    </location>
</feature>
<name>A0A9D5Q6J4_9BACT</name>
<evidence type="ECO:0000256" key="4">
    <source>
        <dbReference type="ARBA" id="ARBA00022475"/>
    </source>
</evidence>
<evidence type="ECO:0000259" key="9">
    <source>
        <dbReference type="Pfam" id="PF03600"/>
    </source>
</evidence>
<evidence type="ECO:0000313" key="11">
    <source>
        <dbReference type="Proteomes" id="UP000649604"/>
    </source>
</evidence>
<dbReference type="InterPro" id="IPR000802">
    <property type="entry name" value="Arsenical_pump_ArsB"/>
</dbReference>
<dbReference type="GO" id="GO:0015105">
    <property type="term" value="F:arsenite transmembrane transporter activity"/>
    <property type="evidence" value="ECO:0007669"/>
    <property type="project" value="InterPro"/>
</dbReference>
<protein>
    <submittedName>
        <fullName evidence="10">TRAP transporter large permease subunit</fullName>
    </submittedName>
</protein>
<dbReference type="GO" id="GO:0005886">
    <property type="term" value="C:plasma membrane"/>
    <property type="evidence" value="ECO:0007669"/>
    <property type="project" value="UniProtKB-SubCell"/>
</dbReference>
<comment type="similarity">
    <text evidence="2">Belongs to the CitM (TC 2.A.11) transporter family.</text>
</comment>
<evidence type="ECO:0000256" key="8">
    <source>
        <dbReference type="SAM" id="Phobius"/>
    </source>
</evidence>
<keyword evidence="4" id="KW-1003">Cell membrane</keyword>
<feature type="non-terminal residue" evidence="10">
    <location>
        <position position="1"/>
    </location>
</feature>
<dbReference type="InterPro" id="IPR051475">
    <property type="entry name" value="Diverse_Ion_Transporter"/>
</dbReference>
<dbReference type="EMBL" id="WJJP01000477">
    <property type="protein sequence ID" value="MBD3325830.1"/>
    <property type="molecule type" value="Genomic_DNA"/>
</dbReference>
<dbReference type="PANTHER" id="PTHR43568">
    <property type="entry name" value="P PROTEIN"/>
    <property type="match status" value="1"/>
</dbReference>
<proteinExistence type="inferred from homology"/>